<dbReference type="RefSeq" id="WP_071152428.1">
    <property type="nucleotide sequence ID" value="NZ_ML660050.1"/>
</dbReference>
<dbReference type="CDD" id="cd14852">
    <property type="entry name" value="LD-carboxypeptidase"/>
    <property type="match status" value="1"/>
</dbReference>
<dbReference type="Pfam" id="PF02557">
    <property type="entry name" value="VanY"/>
    <property type="match status" value="1"/>
</dbReference>
<dbReference type="InterPro" id="IPR058193">
    <property type="entry name" value="VanY/YodJ_core_dom"/>
</dbReference>
<comment type="caution">
    <text evidence="2">The sequence shown here is derived from an EMBL/GenBank/DDBJ whole genome shotgun (WGS) entry which is preliminary data.</text>
</comment>
<dbReference type="Gene3D" id="3.30.1380.10">
    <property type="match status" value="1"/>
</dbReference>
<dbReference type="Gene3D" id="3.10.350.10">
    <property type="entry name" value="LysM domain"/>
    <property type="match status" value="2"/>
</dbReference>
<dbReference type="Pfam" id="PF01476">
    <property type="entry name" value="LysM"/>
    <property type="match status" value="2"/>
</dbReference>
<dbReference type="PANTHER" id="PTHR34385">
    <property type="entry name" value="D-ALANYL-D-ALANINE CARBOXYPEPTIDASE"/>
    <property type="match status" value="1"/>
</dbReference>
<proteinExistence type="predicted"/>
<feature type="domain" description="LysM" evidence="1">
    <location>
        <begin position="224"/>
        <end position="268"/>
    </location>
</feature>
<organism evidence="2 3">
    <name type="scientific">Planococcus salinarum</name>
    <dbReference type="NCBI Taxonomy" id="622695"/>
    <lineage>
        <taxon>Bacteria</taxon>
        <taxon>Bacillati</taxon>
        <taxon>Bacillota</taxon>
        <taxon>Bacilli</taxon>
        <taxon>Bacillales</taxon>
        <taxon>Caryophanaceae</taxon>
        <taxon>Planococcus</taxon>
    </lineage>
</organism>
<reference evidence="2" key="1">
    <citation type="submission" date="2016-07" db="EMBL/GenBank/DDBJ databases">
        <title>Draft genome Planococcus salivarum.</title>
        <authorList>
            <person name="See-Too W.S."/>
        </authorList>
    </citation>
    <scope>NUCLEOTIDE SEQUENCE [LARGE SCALE GENOMIC DNA]</scope>
    <source>
        <strain evidence="2">DSM 23820</strain>
    </source>
</reference>
<dbReference type="InterPro" id="IPR009045">
    <property type="entry name" value="Zn_M74/Hedgehog-like"/>
</dbReference>
<dbReference type="InterPro" id="IPR052179">
    <property type="entry name" value="DD-CPase-like"/>
</dbReference>
<name>A0ABX3CW49_9BACL</name>
<dbReference type="SUPFAM" id="SSF55166">
    <property type="entry name" value="Hedgehog/DD-peptidase"/>
    <property type="match status" value="1"/>
</dbReference>
<dbReference type="SMART" id="SM00257">
    <property type="entry name" value="LysM"/>
    <property type="match status" value="2"/>
</dbReference>
<dbReference type="CDD" id="cd00118">
    <property type="entry name" value="LysM"/>
    <property type="match status" value="2"/>
</dbReference>
<accession>A0ABX3CW49</accession>
<dbReference type="InterPro" id="IPR036779">
    <property type="entry name" value="LysM_dom_sf"/>
</dbReference>
<evidence type="ECO:0000313" key="2">
    <source>
        <dbReference type="EMBL" id="OHX49134.1"/>
    </source>
</evidence>
<feature type="domain" description="LysM" evidence="1">
    <location>
        <begin position="283"/>
        <end position="328"/>
    </location>
</feature>
<dbReference type="PROSITE" id="PS51782">
    <property type="entry name" value="LYSM"/>
    <property type="match status" value="2"/>
</dbReference>
<dbReference type="SUPFAM" id="SSF54106">
    <property type="entry name" value="LysM domain"/>
    <property type="match status" value="2"/>
</dbReference>
<dbReference type="InterPro" id="IPR003709">
    <property type="entry name" value="VanY-like_core_dom"/>
</dbReference>
<dbReference type="PANTHER" id="PTHR34385:SF1">
    <property type="entry name" value="PEPTIDOGLYCAN L-ALANYL-D-GLUTAMATE ENDOPEPTIDASE CWLK"/>
    <property type="match status" value="1"/>
</dbReference>
<dbReference type="Proteomes" id="UP000242153">
    <property type="component" value="Unassembled WGS sequence"/>
</dbReference>
<gene>
    <name evidence="2" type="ORF">BB776_04440</name>
</gene>
<keyword evidence="3" id="KW-1185">Reference proteome</keyword>
<sequence>MKNSAGIFTGRPFIFLGMVTLLLSLFLPLTALAHDKDEILLVNKQNSLSADYVPDNLVYPNVAFSSDGELMQQHAANALEEMFDAAGNDGVQLYAASGYRSYDYQSDLYQYWVNRYGEERANQISAKPGESEHQTGLVMDVTSASVDYELDQSFGDTTEGQWVADNAANYGFIVRYPEGKQDITGYQYEPWHLRYVGVEHATTIAANNLTLEEYLSEDSSDGTRTYTIQAGDTFWKIANDFGTTVSRLLALNPDYDPLTLQIGDQILLPGNGSTDPDQPDEGTTYTVKAGDTFWGIASNYSDVTVQELMDANPDIAPRYLSIGTTLTIPTSSDNQNGDQFVEATGNVWIHSSPDFTVGSRNGVFYKGERVELLGETSNMYQIPDGYVSKNYAEIVE</sequence>
<evidence type="ECO:0000259" key="1">
    <source>
        <dbReference type="PROSITE" id="PS51782"/>
    </source>
</evidence>
<evidence type="ECO:0000313" key="3">
    <source>
        <dbReference type="Proteomes" id="UP000242153"/>
    </source>
</evidence>
<protein>
    <recommendedName>
        <fullName evidence="1">LysM domain-containing protein</fullName>
    </recommendedName>
</protein>
<dbReference type="InterPro" id="IPR018392">
    <property type="entry name" value="LysM"/>
</dbReference>
<dbReference type="EMBL" id="MBQG01000130">
    <property type="protein sequence ID" value="OHX49134.1"/>
    <property type="molecule type" value="Genomic_DNA"/>
</dbReference>